<evidence type="ECO:0000256" key="2">
    <source>
        <dbReference type="SAM" id="Phobius"/>
    </source>
</evidence>
<sequence length="207" mass="21120">MTDERMPQPADSPTAEPVRPDDADDRAAAATTPGGEAGPRPAAAAAPPVPPALAQPVPPAPAAGPRVEAASPDVDLAQDASPLPGAHRGGFQRLPTAPVAVTVESAPSEPGGEFTPDATSWDDSDSDFSRGLGGWALAFAIIGLLVSLFVGWGFPIGLVAIVTAIIALRRPQESRAVAVWAIVLGTVSILYSAGWLLFAAYRANLFG</sequence>
<feature type="region of interest" description="Disordered" evidence="1">
    <location>
        <begin position="103"/>
        <end position="125"/>
    </location>
</feature>
<reference evidence="3 4" key="1">
    <citation type="submission" date="2023-11" db="EMBL/GenBank/DDBJ databases">
        <title>Draft genome sequence of Microbacterium arthrosphaerae JCM 30492.</title>
        <authorList>
            <person name="Zhang G."/>
            <person name="Ding Y."/>
        </authorList>
    </citation>
    <scope>NUCLEOTIDE SEQUENCE [LARGE SCALE GENOMIC DNA]</scope>
    <source>
        <strain evidence="3 4">JCM 30492</strain>
    </source>
</reference>
<evidence type="ECO:0000256" key="1">
    <source>
        <dbReference type="SAM" id="MobiDB-lite"/>
    </source>
</evidence>
<accession>A0ABU4H3N4</accession>
<organism evidence="3 4">
    <name type="scientific">Microbacterium arthrosphaerae</name>
    <dbReference type="NCBI Taxonomy" id="792652"/>
    <lineage>
        <taxon>Bacteria</taxon>
        <taxon>Bacillati</taxon>
        <taxon>Actinomycetota</taxon>
        <taxon>Actinomycetes</taxon>
        <taxon>Micrococcales</taxon>
        <taxon>Microbacteriaceae</taxon>
        <taxon>Microbacterium</taxon>
    </lineage>
</organism>
<evidence type="ECO:0008006" key="5">
    <source>
        <dbReference type="Google" id="ProtNLM"/>
    </source>
</evidence>
<dbReference type="RefSeq" id="WP_318354443.1">
    <property type="nucleotide sequence ID" value="NZ_JAWQEV010000004.1"/>
</dbReference>
<feature type="compositionally biased region" description="Basic and acidic residues" evidence="1">
    <location>
        <begin position="18"/>
        <end position="27"/>
    </location>
</feature>
<name>A0ABU4H3N4_9MICO</name>
<keyword evidence="2" id="KW-0812">Transmembrane</keyword>
<dbReference type="Proteomes" id="UP001283109">
    <property type="component" value="Unassembled WGS sequence"/>
</dbReference>
<evidence type="ECO:0000313" key="4">
    <source>
        <dbReference type="Proteomes" id="UP001283109"/>
    </source>
</evidence>
<feature type="transmembrane region" description="Helical" evidence="2">
    <location>
        <begin position="177"/>
        <end position="201"/>
    </location>
</feature>
<keyword evidence="4" id="KW-1185">Reference proteome</keyword>
<protein>
    <recommendedName>
        <fullName evidence="5">DUF4190 domain-containing protein</fullName>
    </recommendedName>
</protein>
<feature type="region of interest" description="Disordered" evidence="1">
    <location>
        <begin position="1"/>
        <end position="71"/>
    </location>
</feature>
<proteinExistence type="predicted"/>
<feature type="transmembrane region" description="Helical" evidence="2">
    <location>
        <begin position="135"/>
        <end position="168"/>
    </location>
</feature>
<keyword evidence="2" id="KW-1133">Transmembrane helix</keyword>
<feature type="compositionally biased region" description="Pro residues" evidence="1">
    <location>
        <begin position="47"/>
        <end position="62"/>
    </location>
</feature>
<feature type="compositionally biased region" description="Low complexity" evidence="1">
    <location>
        <begin position="28"/>
        <end position="46"/>
    </location>
</feature>
<dbReference type="EMBL" id="JAWQEV010000004">
    <property type="protein sequence ID" value="MDW4573948.1"/>
    <property type="molecule type" value="Genomic_DNA"/>
</dbReference>
<evidence type="ECO:0000313" key="3">
    <source>
        <dbReference type="EMBL" id="MDW4573948.1"/>
    </source>
</evidence>
<keyword evidence="2" id="KW-0472">Membrane</keyword>
<comment type="caution">
    <text evidence="3">The sequence shown here is derived from an EMBL/GenBank/DDBJ whole genome shotgun (WGS) entry which is preliminary data.</text>
</comment>
<gene>
    <name evidence="3" type="ORF">R8Z58_14295</name>
</gene>